<keyword evidence="1" id="KW-1133">Transmembrane helix</keyword>
<name>A7VW01_9FIRM</name>
<gene>
    <name evidence="2" type="ORF">CLOLEP_02765</name>
</gene>
<dbReference type="AlphaFoldDB" id="A7VW01"/>
<proteinExistence type="predicted"/>
<keyword evidence="1" id="KW-0812">Transmembrane</keyword>
<keyword evidence="1" id="KW-0472">Membrane</keyword>
<evidence type="ECO:0000313" key="3">
    <source>
        <dbReference type="Proteomes" id="UP000003490"/>
    </source>
</evidence>
<feature type="transmembrane region" description="Helical" evidence="1">
    <location>
        <begin position="14"/>
        <end position="33"/>
    </location>
</feature>
<organism evidence="2 3">
    <name type="scientific">[Clostridium] leptum DSM 753</name>
    <dbReference type="NCBI Taxonomy" id="428125"/>
    <lineage>
        <taxon>Bacteria</taxon>
        <taxon>Bacillati</taxon>
        <taxon>Bacillota</taxon>
        <taxon>Clostridia</taxon>
        <taxon>Eubacteriales</taxon>
        <taxon>Oscillospiraceae</taxon>
        <taxon>Oscillospiraceae incertae sedis</taxon>
    </lineage>
</organism>
<dbReference type="Proteomes" id="UP000003490">
    <property type="component" value="Unassembled WGS sequence"/>
</dbReference>
<reference evidence="2 3" key="1">
    <citation type="submission" date="2007-08" db="EMBL/GenBank/DDBJ databases">
        <title>Draft genome sequence of Clostridium leptum (DSM 753).</title>
        <authorList>
            <person name="Sudarsanam P."/>
            <person name="Ley R."/>
            <person name="Guruge J."/>
            <person name="Turnbaugh P.J."/>
            <person name="Mahowald M."/>
            <person name="Liep D."/>
            <person name="Gordon J."/>
        </authorList>
    </citation>
    <scope>NUCLEOTIDE SEQUENCE [LARGE SCALE GENOMIC DNA]</scope>
    <source>
        <strain evidence="2 3">DSM 753</strain>
    </source>
</reference>
<protein>
    <submittedName>
        <fullName evidence="2">Uncharacterized protein</fullName>
    </submittedName>
</protein>
<comment type="caution">
    <text evidence="2">The sequence shown here is derived from an EMBL/GenBank/DDBJ whole genome shotgun (WGS) entry which is preliminary data.</text>
</comment>
<evidence type="ECO:0000313" key="2">
    <source>
        <dbReference type="EMBL" id="EDO59948.1"/>
    </source>
</evidence>
<dbReference type="EMBL" id="ABCB02000020">
    <property type="protein sequence ID" value="EDO59948.1"/>
    <property type="molecule type" value="Genomic_DNA"/>
</dbReference>
<sequence>MVWERCNNWKALKIYNRLFFNFIFNTFCTLFFLNSPG</sequence>
<dbReference type="HOGENOM" id="CLU_3342292_0_0_9"/>
<accession>A7VW01</accession>
<evidence type="ECO:0000256" key="1">
    <source>
        <dbReference type="SAM" id="Phobius"/>
    </source>
</evidence>
<reference evidence="2 3" key="2">
    <citation type="submission" date="2007-08" db="EMBL/GenBank/DDBJ databases">
        <authorList>
            <person name="Fulton L."/>
            <person name="Clifton S."/>
            <person name="Fulton B."/>
            <person name="Xu J."/>
            <person name="Minx P."/>
            <person name="Pepin K.H."/>
            <person name="Johnson M."/>
            <person name="Thiruvilangam P."/>
            <person name="Bhonagiri V."/>
            <person name="Nash W.E."/>
            <person name="Wang C."/>
            <person name="Mardis E.R."/>
            <person name="Wilson R.K."/>
        </authorList>
    </citation>
    <scope>NUCLEOTIDE SEQUENCE [LARGE SCALE GENOMIC DNA]</scope>
    <source>
        <strain evidence="2 3">DSM 753</strain>
    </source>
</reference>